<gene>
    <name evidence="4" type="primary">LOC136072128</name>
</gene>
<dbReference type="SMART" id="SM00015">
    <property type="entry name" value="IQ"/>
    <property type="match status" value="3"/>
</dbReference>
<dbReference type="GeneID" id="136072128"/>
<feature type="coiled-coil region" evidence="1">
    <location>
        <begin position="269"/>
        <end position="369"/>
    </location>
</feature>
<dbReference type="RefSeq" id="XP_065676654.1">
    <property type="nucleotide sequence ID" value="XM_065820582.1"/>
</dbReference>
<evidence type="ECO:0000256" key="2">
    <source>
        <dbReference type="SAM" id="MobiDB-lite"/>
    </source>
</evidence>
<dbReference type="Proteomes" id="UP001652625">
    <property type="component" value="Chromosome 15"/>
</dbReference>
<feature type="compositionally biased region" description="Basic and acidic residues" evidence="2">
    <location>
        <begin position="705"/>
        <end position="723"/>
    </location>
</feature>
<accession>A0ABM4DPY3</accession>
<dbReference type="Pfam" id="PF00612">
    <property type="entry name" value="IQ"/>
    <property type="match status" value="1"/>
</dbReference>
<dbReference type="PROSITE" id="PS50096">
    <property type="entry name" value="IQ"/>
    <property type="match status" value="2"/>
</dbReference>
<feature type="coiled-coil region" evidence="1">
    <location>
        <begin position="401"/>
        <end position="428"/>
    </location>
</feature>
<evidence type="ECO:0000313" key="3">
    <source>
        <dbReference type="Proteomes" id="UP001652625"/>
    </source>
</evidence>
<sequence length="869" mass="99376">MFRLILYKFIGSYLAFHTEYFIMLPDSDQISLASVISLRSIPDDFVLESNRSLVKEKVPKILKKGLPYGSSSKSKKVPKKTGREVWVNAIQNGTGLSMESSAMNSLKLNKGGSQSSASLYLKEAMGMKTGKQNRPLSATSRVGGTGPVYKDAETYYDEIQILKNTMKQLKNENDIMKAKNLRLEEENIAKSKKIDELLNPDTQSNDLRRTLTSKKPSSSEVVMSLRRKIYKLEEILRNKENETRKIVTDMKYTNSEELRIENQVYLSEINRLNAVLHDTQNQRSSLSDQMVNDALKYSNGTKTEIVIKKLTEENQSLVLQNKSLKSDILKQSSNNLQVDLNKDCEDMSRNELLQKIAMLEQKVKQSEKLDGSCIDHPNKDKSGEDLHEKSIELRGSLPQQIKQLRSREKELLEQIDCLESSVAKLKEDRTHYRKMTDDLRQQIEANKKTPVTLQSRTSTVENETKISNDIRKKSLMQKSLPENLKEAKFTNERAELVKEERLNALKENEAATTIQRSWRNRKNKMEKAQNNYEEILINSVIEIQAALKGHLARQKFIDSINEDKNKSGVLKNLLKKEPYESDVLLIQSAFRAHAVRSQFLNKNKNDEEKQVNKVENHAKKNKKGMYHSSADKENNVKSNDELSNIDSDEDDDVVVGSSVSLSKYRNNQKSSYNINDSKTQPEKESKENNEKSYKNNGRSNLKSSFDTDHKNQQKHKDSHDKPRSKGSLELFVDSDSLHDKKSRKMTQATSVTQLKASSNPWSNNSKLISNEYDDDEDDDENDELVCTSTLGRKQDKLKKETASKKDKDELAMKWASSGLQSKKSKDAILDNKHSQLQTSIKNATDDNIKPHQVQRKLVKSKFALDDELF</sequence>
<protein>
    <submittedName>
        <fullName evidence="4">IQ domain-containing protein E-like isoform X1</fullName>
    </submittedName>
</protein>
<feature type="compositionally biased region" description="Acidic residues" evidence="2">
    <location>
        <begin position="771"/>
        <end position="782"/>
    </location>
</feature>
<organism evidence="3 4">
    <name type="scientific">Hydra vulgaris</name>
    <name type="common">Hydra</name>
    <name type="synonym">Hydra attenuata</name>
    <dbReference type="NCBI Taxonomy" id="6087"/>
    <lineage>
        <taxon>Eukaryota</taxon>
        <taxon>Metazoa</taxon>
        <taxon>Cnidaria</taxon>
        <taxon>Hydrozoa</taxon>
        <taxon>Hydroidolina</taxon>
        <taxon>Anthoathecata</taxon>
        <taxon>Aplanulata</taxon>
        <taxon>Hydridae</taxon>
        <taxon>Hydra</taxon>
    </lineage>
</organism>
<feature type="compositionally biased region" description="Polar residues" evidence="2">
    <location>
        <begin position="745"/>
        <end position="768"/>
    </location>
</feature>
<feature type="compositionally biased region" description="Basic and acidic residues" evidence="2">
    <location>
        <begin position="629"/>
        <end position="640"/>
    </location>
</feature>
<evidence type="ECO:0000256" key="1">
    <source>
        <dbReference type="SAM" id="Coils"/>
    </source>
</evidence>
<feature type="compositionally biased region" description="Polar residues" evidence="2">
    <location>
        <begin position="663"/>
        <end position="678"/>
    </location>
</feature>
<keyword evidence="3" id="KW-1185">Reference proteome</keyword>
<dbReference type="InterPro" id="IPR000048">
    <property type="entry name" value="IQ_motif_EF-hand-BS"/>
</dbReference>
<proteinExistence type="predicted"/>
<reference evidence="4" key="1">
    <citation type="submission" date="2025-08" db="UniProtKB">
        <authorList>
            <consortium name="RefSeq"/>
        </authorList>
    </citation>
    <scope>IDENTIFICATION</scope>
</reference>
<feature type="region of interest" description="Disordered" evidence="2">
    <location>
        <begin position="601"/>
        <end position="782"/>
    </location>
</feature>
<feature type="compositionally biased region" description="Basic and acidic residues" evidence="2">
    <location>
        <begin position="603"/>
        <end position="618"/>
    </location>
</feature>
<keyword evidence="1" id="KW-0175">Coiled coil</keyword>
<name>A0ABM4DPY3_HYDVU</name>
<dbReference type="Gene3D" id="1.20.5.190">
    <property type="match status" value="1"/>
</dbReference>
<feature type="coiled-coil region" evidence="1">
    <location>
        <begin position="152"/>
        <end position="186"/>
    </location>
</feature>
<evidence type="ECO:0000313" key="4">
    <source>
        <dbReference type="RefSeq" id="XP_065676654.1"/>
    </source>
</evidence>
<feature type="compositionally biased region" description="Basic and acidic residues" evidence="2">
    <location>
        <begin position="679"/>
        <end position="693"/>
    </location>
</feature>